<dbReference type="InterPro" id="IPR032342">
    <property type="entry name" value="DUF4861"/>
</dbReference>
<gene>
    <name evidence="1" type="ORF">ACFFU9_06940</name>
</gene>
<sequence>MKITKSLFFVLVTVLLSSCSQKKTDKIIVIKNTLDTERAFETVELTKDFLGIEDLSTVGIRDVETNALQITQTVDNDGDGVMDELLFQPEISANSEKRYAVVQVSEAERPETIEYCYSRFVPERTDDYTWENNRVAFRVYGPDAQYRAENNLPQPTLSSGVDAWLKRVEYPIINKWYKEDLEKISSYHVDSGEGLDDFHVGISRGVGGIAVNKDGKYYYSKNYTKWRTITTGPLRTSFYLEYANWDAGGNEIKESKIITLDYGNNLSKFDTKIEGSATISAGLTLHEKDGVVSGSDENGWVNYWQPHGDSEIGTAIVAPKKYFSAFETYDTEAKDESNAYAHLNVIDNAVTYYAGFAWKKSKQFNTKEAWEAYLDAFAKKIASPLEVTIE</sequence>
<comment type="caution">
    <text evidence="1">The sequence shown here is derived from an EMBL/GenBank/DDBJ whole genome shotgun (WGS) entry which is preliminary data.</text>
</comment>
<keyword evidence="2" id="KW-1185">Reference proteome</keyword>
<dbReference type="Pfam" id="PF16153">
    <property type="entry name" value="DUF4861"/>
    <property type="match status" value="1"/>
</dbReference>
<protein>
    <submittedName>
        <fullName evidence="1">DUF4861 family protein</fullName>
    </submittedName>
</protein>
<evidence type="ECO:0000313" key="1">
    <source>
        <dbReference type="EMBL" id="MFB9056480.1"/>
    </source>
</evidence>
<dbReference type="PROSITE" id="PS51257">
    <property type="entry name" value="PROKAR_LIPOPROTEIN"/>
    <property type="match status" value="1"/>
</dbReference>
<evidence type="ECO:0000313" key="2">
    <source>
        <dbReference type="Proteomes" id="UP001589585"/>
    </source>
</evidence>
<name>A0ABV5FAM5_9FLAO</name>
<proteinExistence type="predicted"/>
<reference evidence="1 2" key="1">
    <citation type="submission" date="2024-09" db="EMBL/GenBank/DDBJ databases">
        <authorList>
            <person name="Sun Q."/>
            <person name="Mori K."/>
        </authorList>
    </citation>
    <scope>NUCLEOTIDE SEQUENCE [LARGE SCALE GENOMIC DNA]</scope>
    <source>
        <strain evidence="1 2">CECT 8622</strain>
    </source>
</reference>
<accession>A0ABV5FAM5</accession>
<organism evidence="1 2">
    <name type="scientific">Mariniflexile ostreae</name>
    <dbReference type="NCBI Taxonomy" id="1520892"/>
    <lineage>
        <taxon>Bacteria</taxon>
        <taxon>Pseudomonadati</taxon>
        <taxon>Bacteroidota</taxon>
        <taxon>Flavobacteriia</taxon>
        <taxon>Flavobacteriales</taxon>
        <taxon>Flavobacteriaceae</taxon>
        <taxon>Mariniflexile</taxon>
    </lineage>
</organism>
<dbReference type="EMBL" id="JBHMFC010000021">
    <property type="protein sequence ID" value="MFB9056480.1"/>
    <property type="molecule type" value="Genomic_DNA"/>
</dbReference>
<dbReference type="RefSeq" id="WP_379860674.1">
    <property type="nucleotide sequence ID" value="NZ_JBHMFC010000021.1"/>
</dbReference>
<dbReference type="Proteomes" id="UP001589585">
    <property type="component" value="Unassembled WGS sequence"/>
</dbReference>